<evidence type="ECO:0000313" key="2">
    <source>
        <dbReference type="EMBL" id="AWB34025.1"/>
    </source>
</evidence>
<sequence length="83" mass="8393">MGVEGLQPTQARPTRSCPAHLIGESAATGSGFAADGGNQRASALAQAGLEQLLDDLGDKAPALVRGDSGDGNDGTLVTFEQRQ</sequence>
<evidence type="ECO:0000313" key="3">
    <source>
        <dbReference type="Proteomes" id="UP000244571"/>
    </source>
</evidence>
<dbReference type="Proteomes" id="UP000244571">
    <property type="component" value="Chromosome"/>
</dbReference>
<accession>A0A2R4XJN8</accession>
<dbReference type="KEGG" id="boz:DBV39_10205"/>
<keyword evidence="3" id="KW-1185">Reference proteome</keyword>
<evidence type="ECO:0000256" key="1">
    <source>
        <dbReference type="SAM" id="MobiDB-lite"/>
    </source>
</evidence>
<dbReference type="EMBL" id="CP028901">
    <property type="protein sequence ID" value="AWB34025.1"/>
    <property type="molecule type" value="Genomic_DNA"/>
</dbReference>
<feature type="region of interest" description="Disordered" evidence="1">
    <location>
        <begin position="1"/>
        <end position="22"/>
    </location>
</feature>
<proteinExistence type="predicted"/>
<organism evidence="2 3">
    <name type="scientific">Orrella marina</name>
    <dbReference type="NCBI Taxonomy" id="2163011"/>
    <lineage>
        <taxon>Bacteria</taxon>
        <taxon>Pseudomonadati</taxon>
        <taxon>Pseudomonadota</taxon>
        <taxon>Betaproteobacteria</taxon>
        <taxon>Burkholderiales</taxon>
        <taxon>Alcaligenaceae</taxon>
        <taxon>Orrella</taxon>
    </lineage>
</organism>
<protein>
    <submittedName>
        <fullName evidence="2">Uncharacterized protein</fullName>
    </submittedName>
</protein>
<reference evidence="2 3" key="1">
    <citation type="submission" date="2018-04" db="EMBL/GenBank/DDBJ databases">
        <title>Bordetella sp. HZ20 isolated from seawater.</title>
        <authorList>
            <person name="Sun C."/>
        </authorList>
    </citation>
    <scope>NUCLEOTIDE SEQUENCE [LARGE SCALE GENOMIC DNA]</scope>
    <source>
        <strain evidence="2 3">HZ20</strain>
    </source>
</reference>
<gene>
    <name evidence="2" type="ORF">DBV39_10205</name>
</gene>
<dbReference type="AlphaFoldDB" id="A0A2R4XJN8"/>
<feature type="region of interest" description="Disordered" evidence="1">
    <location>
        <begin position="60"/>
        <end position="83"/>
    </location>
</feature>
<name>A0A2R4XJN8_9BURK</name>